<evidence type="ECO:0000313" key="3">
    <source>
        <dbReference type="Proteomes" id="UP000729701"/>
    </source>
</evidence>
<gene>
    <name evidence="2" type="ORF">KME60_07950</name>
</gene>
<dbReference type="Pfam" id="PF14280">
    <property type="entry name" value="DUF4365"/>
    <property type="match status" value="1"/>
</dbReference>
<evidence type="ECO:0000259" key="1">
    <source>
        <dbReference type="Pfam" id="PF14280"/>
    </source>
</evidence>
<sequence>MDINLQKEEFSYAYIYTVTSAAGYSFQKSSRILDVGGIDATITGIVSDDTLYQPQLDLQIKSTSLDIQSEEVIRYPLKIKNYNELRKEKTVAPRILVVVLIPENQEEWINQSETELCMRRCAYWLTLRGQPQTTNTESITVYIPRENLFTVNALKTLMQQIQMVGTL</sequence>
<proteinExistence type="predicted"/>
<dbReference type="Proteomes" id="UP000729701">
    <property type="component" value="Unassembled WGS sequence"/>
</dbReference>
<dbReference type="InterPro" id="IPR025375">
    <property type="entry name" value="DUF4365"/>
</dbReference>
<reference evidence="2" key="1">
    <citation type="submission" date="2021-05" db="EMBL/GenBank/DDBJ databases">
        <authorList>
            <person name="Pietrasiak N."/>
            <person name="Ward R."/>
            <person name="Stajich J.E."/>
            <person name="Kurbessoian T."/>
        </authorList>
    </citation>
    <scope>NUCLEOTIDE SEQUENCE</scope>
    <source>
        <strain evidence="2">GSE-NOS-MK-12-04C</strain>
    </source>
</reference>
<protein>
    <submittedName>
        <fullName evidence="2">DUF4365 domain-containing protein</fullName>
    </submittedName>
</protein>
<organism evidence="2 3">
    <name type="scientific">Cyanomargarita calcarea GSE-NOS-MK-12-04C</name>
    <dbReference type="NCBI Taxonomy" id="2839659"/>
    <lineage>
        <taxon>Bacteria</taxon>
        <taxon>Bacillati</taxon>
        <taxon>Cyanobacteriota</taxon>
        <taxon>Cyanophyceae</taxon>
        <taxon>Nostocales</taxon>
        <taxon>Cyanomargaritaceae</taxon>
        <taxon>Cyanomargarita</taxon>
    </lineage>
</organism>
<dbReference type="AlphaFoldDB" id="A0A951QK39"/>
<reference evidence="2" key="2">
    <citation type="journal article" date="2022" name="Microbiol. Resour. Announc.">
        <title>Metagenome Sequencing to Explore Phylogenomics of Terrestrial Cyanobacteria.</title>
        <authorList>
            <person name="Ward R.D."/>
            <person name="Stajich J.E."/>
            <person name="Johansen J.R."/>
            <person name="Huntemann M."/>
            <person name="Clum A."/>
            <person name="Foster B."/>
            <person name="Foster B."/>
            <person name="Roux S."/>
            <person name="Palaniappan K."/>
            <person name="Varghese N."/>
            <person name="Mukherjee S."/>
            <person name="Reddy T.B.K."/>
            <person name="Daum C."/>
            <person name="Copeland A."/>
            <person name="Chen I.A."/>
            <person name="Ivanova N.N."/>
            <person name="Kyrpides N.C."/>
            <person name="Shapiro N."/>
            <person name="Eloe-Fadrosh E.A."/>
            <person name="Pietrasiak N."/>
        </authorList>
    </citation>
    <scope>NUCLEOTIDE SEQUENCE</scope>
    <source>
        <strain evidence="2">GSE-NOS-MK-12-04C</strain>
    </source>
</reference>
<name>A0A951QK39_9CYAN</name>
<comment type="caution">
    <text evidence="2">The sequence shown here is derived from an EMBL/GenBank/DDBJ whole genome shotgun (WGS) entry which is preliminary data.</text>
</comment>
<evidence type="ECO:0000313" key="2">
    <source>
        <dbReference type="EMBL" id="MBW4667355.1"/>
    </source>
</evidence>
<feature type="domain" description="DUF4365" evidence="1">
    <location>
        <begin position="8"/>
        <end position="160"/>
    </location>
</feature>
<dbReference type="EMBL" id="JAHHGZ010000006">
    <property type="protein sequence ID" value="MBW4667355.1"/>
    <property type="molecule type" value="Genomic_DNA"/>
</dbReference>
<accession>A0A951QK39</accession>